<proteinExistence type="predicted"/>
<accession>Q6Z0G8</accession>
<gene>
    <name evidence="2" type="primary">OSJNBa0049I01.27</name>
</gene>
<evidence type="ECO:0000313" key="2">
    <source>
        <dbReference type="EMBL" id="BAD03638.1"/>
    </source>
</evidence>
<feature type="compositionally biased region" description="Basic and acidic residues" evidence="1">
    <location>
        <begin position="9"/>
        <end position="20"/>
    </location>
</feature>
<evidence type="ECO:0000313" key="3">
    <source>
        <dbReference type="Proteomes" id="UP000000763"/>
    </source>
</evidence>
<name>Q6Z0G8_ORYSJ</name>
<dbReference type="EMBL" id="AP005490">
    <property type="protein sequence ID" value="BAD03638.1"/>
    <property type="molecule type" value="Genomic_DNA"/>
</dbReference>
<sequence length="62" mass="7013">MHNTQANIRQDKSPDINIRDKPKHTPSGAYQSRQEGSGAISDLAEYGFEEEDYAVIDYELVI</sequence>
<evidence type="ECO:0000256" key="1">
    <source>
        <dbReference type="SAM" id="MobiDB-lite"/>
    </source>
</evidence>
<organism evidence="2 3">
    <name type="scientific">Oryza sativa subsp. japonica</name>
    <name type="common">Rice</name>
    <dbReference type="NCBI Taxonomy" id="39947"/>
    <lineage>
        <taxon>Eukaryota</taxon>
        <taxon>Viridiplantae</taxon>
        <taxon>Streptophyta</taxon>
        <taxon>Embryophyta</taxon>
        <taxon>Tracheophyta</taxon>
        <taxon>Spermatophyta</taxon>
        <taxon>Magnoliopsida</taxon>
        <taxon>Liliopsida</taxon>
        <taxon>Poales</taxon>
        <taxon>Poaceae</taxon>
        <taxon>BOP clade</taxon>
        <taxon>Oryzoideae</taxon>
        <taxon>Oryzeae</taxon>
        <taxon>Oryzinae</taxon>
        <taxon>Oryza</taxon>
        <taxon>Oryza sativa</taxon>
    </lineage>
</organism>
<feature type="region of interest" description="Disordered" evidence="1">
    <location>
        <begin position="1"/>
        <end position="38"/>
    </location>
</feature>
<dbReference type="AlphaFoldDB" id="Q6Z0G8"/>
<reference evidence="3" key="2">
    <citation type="journal article" date="2008" name="Nucleic Acids Res.">
        <title>The rice annotation project database (RAP-DB): 2008 update.</title>
        <authorList>
            <consortium name="The rice annotation project (RAP)"/>
        </authorList>
    </citation>
    <scope>GENOME REANNOTATION</scope>
    <source>
        <strain evidence="3">cv. Nipponbare</strain>
    </source>
</reference>
<protein>
    <submittedName>
        <fullName evidence="2">Uncharacterized protein</fullName>
    </submittedName>
</protein>
<reference evidence="3" key="1">
    <citation type="journal article" date="2005" name="Nature">
        <title>The map-based sequence of the rice genome.</title>
        <authorList>
            <consortium name="International rice genome sequencing project (IRGSP)"/>
            <person name="Matsumoto T."/>
            <person name="Wu J."/>
            <person name="Kanamori H."/>
            <person name="Katayose Y."/>
            <person name="Fujisawa M."/>
            <person name="Namiki N."/>
            <person name="Mizuno H."/>
            <person name="Yamamoto K."/>
            <person name="Antonio B.A."/>
            <person name="Baba T."/>
            <person name="Sakata K."/>
            <person name="Nagamura Y."/>
            <person name="Aoki H."/>
            <person name="Arikawa K."/>
            <person name="Arita K."/>
            <person name="Bito T."/>
            <person name="Chiden Y."/>
            <person name="Fujitsuka N."/>
            <person name="Fukunaka R."/>
            <person name="Hamada M."/>
            <person name="Harada C."/>
            <person name="Hayashi A."/>
            <person name="Hijishita S."/>
            <person name="Honda M."/>
            <person name="Hosokawa S."/>
            <person name="Ichikawa Y."/>
            <person name="Idonuma A."/>
            <person name="Iijima M."/>
            <person name="Ikeda M."/>
            <person name="Ikeno M."/>
            <person name="Ito K."/>
            <person name="Ito S."/>
            <person name="Ito T."/>
            <person name="Ito Y."/>
            <person name="Ito Y."/>
            <person name="Iwabuchi A."/>
            <person name="Kamiya K."/>
            <person name="Karasawa W."/>
            <person name="Kurita K."/>
            <person name="Katagiri S."/>
            <person name="Kikuta A."/>
            <person name="Kobayashi H."/>
            <person name="Kobayashi N."/>
            <person name="Machita K."/>
            <person name="Maehara T."/>
            <person name="Masukawa M."/>
            <person name="Mizubayashi T."/>
            <person name="Mukai Y."/>
            <person name="Nagasaki H."/>
            <person name="Nagata Y."/>
            <person name="Naito S."/>
            <person name="Nakashima M."/>
            <person name="Nakama Y."/>
            <person name="Nakamichi Y."/>
            <person name="Nakamura M."/>
            <person name="Meguro A."/>
            <person name="Negishi M."/>
            <person name="Ohta I."/>
            <person name="Ohta T."/>
            <person name="Okamoto M."/>
            <person name="Ono N."/>
            <person name="Saji S."/>
            <person name="Sakaguchi M."/>
            <person name="Sakai K."/>
            <person name="Shibata M."/>
            <person name="Shimokawa T."/>
            <person name="Song J."/>
            <person name="Takazaki Y."/>
            <person name="Terasawa K."/>
            <person name="Tsugane M."/>
            <person name="Tsuji K."/>
            <person name="Ueda S."/>
            <person name="Waki K."/>
            <person name="Yamagata H."/>
            <person name="Yamamoto M."/>
            <person name="Yamamoto S."/>
            <person name="Yamane H."/>
            <person name="Yoshiki S."/>
            <person name="Yoshihara R."/>
            <person name="Yukawa K."/>
            <person name="Zhong H."/>
            <person name="Yano M."/>
            <person name="Yuan Q."/>
            <person name="Ouyang S."/>
            <person name="Liu J."/>
            <person name="Jones K.M."/>
            <person name="Gansberger K."/>
            <person name="Moffat K."/>
            <person name="Hill J."/>
            <person name="Bera J."/>
            <person name="Fadrosh D."/>
            <person name="Jin S."/>
            <person name="Johri S."/>
            <person name="Kim M."/>
            <person name="Overton L."/>
            <person name="Reardon M."/>
            <person name="Tsitrin T."/>
            <person name="Vuong H."/>
            <person name="Weaver B."/>
            <person name="Ciecko A."/>
            <person name="Tallon L."/>
            <person name="Jackson J."/>
            <person name="Pai G."/>
            <person name="Aken S.V."/>
            <person name="Utterback T."/>
            <person name="Reidmuller S."/>
            <person name="Feldblyum T."/>
            <person name="Hsiao J."/>
            <person name="Zismann V."/>
            <person name="Iobst S."/>
            <person name="de Vazeille A.R."/>
            <person name="Buell C.R."/>
            <person name="Ying K."/>
            <person name="Li Y."/>
            <person name="Lu T."/>
            <person name="Huang Y."/>
            <person name="Zhao Q."/>
            <person name="Feng Q."/>
            <person name="Zhang L."/>
            <person name="Zhu J."/>
            <person name="Weng Q."/>
            <person name="Mu J."/>
            <person name="Lu Y."/>
            <person name="Fan D."/>
            <person name="Liu Y."/>
            <person name="Guan J."/>
            <person name="Zhang Y."/>
            <person name="Yu S."/>
            <person name="Liu X."/>
            <person name="Zhang Y."/>
            <person name="Hong G."/>
            <person name="Han B."/>
            <person name="Choisne N."/>
            <person name="Demange N."/>
            <person name="Orjeda G."/>
            <person name="Samain S."/>
            <person name="Cattolico L."/>
            <person name="Pelletier E."/>
            <person name="Couloux A."/>
            <person name="Segurens B."/>
            <person name="Wincker P."/>
            <person name="D'Hont A."/>
            <person name="Scarpelli C."/>
            <person name="Weissenbach J."/>
            <person name="Salanoubat M."/>
            <person name="Quetier F."/>
            <person name="Yu Y."/>
            <person name="Kim H.R."/>
            <person name="Rambo T."/>
            <person name="Currie J."/>
            <person name="Collura K."/>
            <person name="Luo M."/>
            <person name="Yang T."/>
            <person name="Ammiraju J.S.S."/>
            <person name="Engler F."/>
            <person name="Soderlund C."/>
            <person name="Wing R.A."/>
            <person name="Palmer L.E."/>
            <person name="de la Bastide M."/>
            <person name="Spiegel L."/>
            <person name="Nascimento L."/>
            <person name="Zutavern T."/>
            <person name="O'Shaughnessy A."/>
            <person name="Dike S."/>
            <person name="Dedhia N."/>
            <person name="Preston R."/>
            <person name="Balija V."/>
            <person name="McCombie W.R."/>
            <person name="Chow T."/>
            <person name="Chen H."/>
            <person name="Chung M."/>
            <person name="Chen C."/>
            <person name="Shaw J."/>
            <person name="Wu H."/>
            <person name="Hsiao K."/>
            <person name="Chao Y."/>
            <person name="Chu M."/>
            <person name="Cheng C."/>
            <person name="Hour A."/>
            <person name="Lee P."/>
            <person name="Lin S."/>
            <person name="Lin Y."/>
            <person name="Liou J."/>
            <person name="Liu S."/>
            <person name="Hsing Y."/>
            <person name="Raghuvanshi S."/>
            <person name="Mohanty A."/>
            <person name="Bharti A.K."/>
            <person name="Gaur A."/>
            <person name="Gupta V."/>
            <person name="Kumar D."/>
            <person name="Ravi V."/>
            <person name="Vij S."/>
            <person name="Kapur A."/>
            <person name="Khurana P."/>
            <person name="Khurana P."/>
            <person name="Khurana J.P."/>
            <person name="Tyagi A.K."/>
            <person name="Gaikwad K."/>
            <person name="Singh A."/>
            <person name="Dalal V."/>
            <person name="Srivastava S."/>
            <person name="Dixit A."/>
            <person name="Pal A.K."/>
            <person name="Ghazi I.A."/>
            <person name="Yadav M."/>
            <person name="Pandit A."/>
            <person name="Bhargava A."/>
            <person name="Sureshbabu K."/>
            <person name="Batra K."/>
            <person name="Sharma T.R."/>
            <person name="Mohapatra T."/>
            <person name="Singh N.K."/>
            <person name="Messing J."/>
            <person name="Nelson A.B."/>
            <person name="Fuks G."/>
            <person name="Kavchok S."/>
            <person name="Keizer G."/>
            <person name="Linton E."/>
            <person name="Llaca V."/>
            <person name="Song R."/>
            <person name="Tanyolac B."/>
            <person name="Young S."/>
            <person name="Ho-Il K."/>
            <person name="Hahn J.H."/>
            <person name="Sangsakoo G."/>
            <person name="Vanavichit A."/>
            <person name="de Mattos Luiz.A.T."/>
            <person name="Zimmer P.D."/>
            <person name="Malone G."/>
            <person name="Dellagostin O."/>
            <person name="de Oliveira A.C."/>
            <person name="Bevan M."/>
            <person name="Bancroft I."/>
            <person name="Minx P."/>
            <person name="Cordum H."/>
            <person name="Wilson R."/>
            <person name="Cheng Z."/>
            <person name="Jin W."/>
            <person name="Jiang J."/>
            <person name="Leong S.A."/>
            <person name="Iwama H."/>
            <person name="Gojobori T."/>
            <person name="Itoh T."/>
            <person name="Niimura Y."/>
            <person name="Fujii Y."/>
            <person name="Habara T."/>
            <person name="Sakai H."/>
            <person name="Sato Y."/>
            <person name="Wilson G."/>
            <person name="Kumar K."/>
            <person name="McCouch S."/>
            <person name="Juretic N."/>
            <person name="Hoen D."/>
            <person name="Wright S."/>
            <person name="Bruskiewich R."/>
            <person name="Bureau T."/>
            <person name="Miyao A."/>
            <person name="Hirochika H."/>
            <person name="Nishikawa T."/>
            <person name="Kadowaki K."/>
            <person name="Sugiura M."/>
            <person name="Burr B."/>
            <person name="Sasaki T."/>
        </authorList>
    </citation>
    <scope>NUCLEOTIDE SEQUENCE [LARGE SCALE GENOMIC DNA]</scope>
    <source>
        <strain evidence="3">cv. Nipponbare</strain>
    </source>
</reference>
<dbReference type="Proteomes" id="UP000000763">
    <property type="component" value="Chromosome 8"/>
</dbReference>